<organism evidence="1">
    <name type="scientific">marine sediment metagenome</name>
    <dbReference type="NCBI Taxonomy" id="412755"/>
    <lineage>
        <taxon>unclassified sequences</taxon>
        <taxon>metagenomes</taxon>
        <taxon>ecological metagenomes</taxon>
    </lineage>
</organism>
<dbReference type="EMBL" id="BARU01027727">
    <property type="protein sequence ID" value="GAH76035.1"/>
    <property type="molecule type" value="Genomic_DNA"/>
</dbReference>
<reference evidence="1" key="1">
    <citation type="journal article" date="2014" name="Front. Microbiol.">
        <title>High frequency of phylogenetically diverse reductive dehalogenase-homologous genes in deep subseafloor sedimentary metagenomes.</title>
        <authorList>
            <person name="Kawai M."/>
            <person name="Futagami T."/>
            <person name="Toyoda A."/>
            <person name="Takaki Y."/>
            <person name="Nishi S."/>
            <person name="Hori S."/>
            <person name="Arai W."/>
            <person name="Tsubouchi T."/>
            <person name="Morono Y."/>
            <person name="Uchiyama I."/>
            <person name="Ito T."/>
            <person name="Fujiyama A."/>
            <person name="Inagaki F."/>
            <person name="Takami H."/>
        </authorList>
    </citation>
    <scope>NUCLEOTIDE SEQUENCE</scope>
    <source>
        <strain evidence="1">Expedition CK06-06</strain>
    </source>
</reference>
<gene>
    <name evidence="1" type="ORF">S03H2_44355</name>
</gene>
<proteinExistence type="predicted"/>
<protein>
    <submittedName>
        <fullName evidence="1">Uncharacterized protein</fullName>
    </submittedName>
</protein>
<evidence type="ECO:0000313" key="1">
    <source>
        <dbReference type="EMBL" id="GAH76035.1"/>
    </source>
</evidence>
<accession>X1J3H9</accession>
<comment type="caution">
    <text evidence="1">The sequence shown here is derived from an EMBL/GenBank/DDBJ whole genome shotgun (WGS) entry which is preliminary data.</text>
</comment>
<sequence>MKAEFLRAGKRQKIEIEHAHLNLLLKRRPEPPFSHFDPEPKYRFALCWAIPGYGQTDLRGQDGPIYLAIYLTDAEFSRLAAKINQAVTTLLEEEH</sequence>
<dbReference type="AlphaFoldDB" id="X1J3H9"/>
<name>X1J3H9_9ZZZZ</name>